<protein>
    <submittedName>
        <fullName evidence="1">Uncharacterized protein</fullName>
    </submittedName>
</protein>
<organism evidence="1 2">
    <name type="scientific">Cupriavidus necator (strain ATCC 17699 / DSM 428 / KCTC 22496 / NCIMB 10442 / H16 / Stanier 337)</name>
    <name type="common">Ralstonia eutropha</name>
    <dbReference type="NCBI Taxonomy" id="381666"/>
    <lineage>
        <taxon>Bacteria</taxon>
        <taxon>Pseudomonadati</taxon>
        <taxon>Pseudomonadota</taxon>
        <taxon>Betaproteobacteria</taxon>
        <taxon>Burkholderiales</taxon>
        <taxon>Burkholderiaceae</taxon>
        <taxon>Cupriavidus</taxon>
    </lineage>
</organism>
<gene>
    <name evidence="1" type="ORF">E6A55_32925</name>
</gene>
<accession>A0AAE5ZKN3</accession>
<dbReference type="Proteomes" id="UP000296079">
    <property type="component" value="Plasmid pHG1"/>
</dbReference>
<dbReference type="EMBL" id="CP039289">
    <property type="protein sequence ID" value="QCC05401.1"/>
    <property type="molecule type" value="Genomic_DNA"/>
</dbReference>
<reference evidence="1 2" key="1">
    <citation type="submission" date="2019-04" db="EMBL/GenBank/DDBJ databases">
        <title>Long-read de novo sequencing of Cupriavidus necator H16.</title>
        <authorList>
            <person name="Little G.T."/>
            <person name="Ehsaan M."/>
            <person name="Arenas-Lopez C."/>
            <person name="Jawed K."/>
            <person name="Winzer K."/>
            <person name="Kovacs K."/>
            <person name="Malys N."/>
            <person name="Minton N.P."/>
        </authorList>
    </citation>
    <scope>NUCLEOTIDE SEQUENCE [LARGE SCALE GENOMIC DNA]</scope>
    <source>
        <strain evidence="1 2">H16</strain>
        <plasmid evidence="2">phg1</plasmid>
    </source>
</reference>
<evidence type="ECO:0000313" key="1">
    <source>
        <dbReference type="EMBL" id="QCC05401.1"/>
    </source>
</evidence>
<proteinExistence type="predicted"/>
<name>A0AAE5ZKN3_CUPNH</name>
<geneLocation type="plasmid" evidence="2">
    <name>phg1</name>
</geneLocation>
<evidence type="ECO:0000313" key="2">
    <source>
        <dbReference type="Proteomes" id="UP000296079"/>
    </source>
</evidence>
<dbReference type="RefSeq" id="WP_136227932.1">
    <property type="nucleotide sequence ID" value="NC_005241.1"/>
</dbReference>
<sequence>MIHIDFWSQPPDFAPKVRSPPNELRASFFCPSAVRDLERFFLNPQWGSPVNENIGGGTLTYRAVQDPRAPERTFWRFTIYGIVMGHAPGRPGVRADAIYGVSNPPRE</sequence>
<keyword evidence="1" id="KW-0614">Plasmid</keyword>
<dbReference type="AlphaFoldDB" id="A0AAE5ZKN3"/>